<dbReference type="EMBL" id="AAWS01000011">
    <property type="protein sequence ID" value="EAY29470.1"/>
    <property type="molecule type" value="Genomic_DNA"/>
</dbReference>
<keyword evidence="2" id="KW-1185">Reference proteome</keyword>
<accession>A1ZK17</accession>
<gene>
    <name evidence="1" type="ORF">M23134_01530</name>
</gene>
<organism evidence="1 2">
    <name type="scientific">Microscilla marina ATCC 23134</name>
    <dbReference type="NCBI Taxonomy" id="313606"/>
    <lineage>
        <taxon>Bacteria</taxon>
        <taxon>Pseudomonadati</taxon>
        <taxon>Bacteroidota</taxon>
        <taxon>Cytophagia</taxon>
        <taxon>Cytophagales</taxon>
        <taxon>Microscillaceae</taxon>
        <taxon>Microscilla</taxon>
    </lineage>
</organism>
<evidence type="ECO:0000313" key="2">
    <source>
        <dbReference type="Proteomes" id="UP000004095"/>
    </source>
</evidence>
<dbReference type="Proteomes" id="UP000004095">
    <property type="component" value="Unassembled WGS sequence"/>
</dbReference>
<dbReference type="OrthoDB" id="9971961at2"/>
<evidence type="ECO:0000313" key="1">
    <source>
        <dbReference type="EMBL" id="EAY29470.1"/>
    </source>
</evidence>
<name>A1ZK17_MICM2</name>
<reference evidence="1 2" key="1">
    <citation type="submission" date="2007-01" db="EMBL/GenBank/DDBJ databases">
        <authorList>
            <person name="Haygood M."/>
            <person name="Podell S."/>
            <person name="Anderson C."/>
            <person name="Hopkinson B."/>
            <person name="Roe K."/>
            <person name="Barbeau K."/>
            <person name="Gaasterland T."/>
            <person name="Ferriera S."/>
            <person name="Johnson J."/>
            <person name="Kravitz S."/>
            <person name="Beeson K."/>
            <person name="Sutton G."/>
            <person name="Rogers Y.-H."/>
            <person name="Friedman R."/>
            <person name="Frazier M."/>
            <person name="Venter J.C."/>
        </authorList>
    </citation>
    <scope>NUCLEOTIDE SEQUENCE [LARGE SCALE GENOMIC DNA]</scope>
    <source>
        <strain evidence="1 2">ATCC 23134</strain>
    </source>
</reference>
<sequence>MYNTLDNQLITTLNNAEHIKAFLKSHELISVRGLEKKTGVPDDTIKKFMQGSRPLPIKHIPAIEKVLQAYGYTYSEREK</sequence>
<dbReference type="RefSeq" id="WP_002696552.1">
    <property type="nucleotide sequence ID" value="NZ_AAWS01000011.1"/>
</dbReference>
<comment type="caution">
    <text evidence="1">The sequence shown here is derived from an EMBL/GenBank/DDBJ whole genome shotgun (WGS) entry which is preliminary data.</text>
</comment>
<protein>
    <recommendedName>
        <fullName evidence="3">HTH cro/C1-type domain-containing protein</fullName>
    </recommendedName>
</protein>
<evidence type="ECO:0008006" key="3">
    <source>
        <dbReference type="Google" id="ProtNLM"/>
    </source>
</evidence>
<dbReference type="AlphaFoldDB" id="A1ZK17"/>
<proteinExistence type="predicted"/>